<keyword evidence="3" id="KW-1185">Reference proteome</keyword>
<name>A0AA37UJ25_9PEZI</name>
<comment type="caution">
    <text evidence="2">The sequence shown here is derived from an EMBL/GenBank/DDBJ whole genome shotgun (WGS) entry which is preliminary data.</text>
</comment>
<accession>A0AA37UJ25</accession>
<proteinExistence type="predicted"/>
<dbReference type="GeneID" id="73329987"/>
<protein>
    <submittedName>
        <fullName evidence="2">Uncharacterized protein</fullName>
    </submittedName>
</protein>
<evidence type="ECO:0000313" key="2">
    <source>
        <dbReference type="EMBL" id="GKT49004.1"/>
    </source>
</evidence>
<feature type="compositionally biased region" description="Polar residues" evidence="1">
    <location>
        <begin position="27"/>
        <end position="41"/>
    </location>
</feature>
<reference evidence="2 3" key="1">
    <citation type="submission" date="2022-03" db="EMBL/GenBank/DDBJ databases">
        <title>Genome data of Colletotrichum spp.</title>
        <authorList>
            <person name="Utami Y.D."/>
            <person name="Hiruma K."/>
        </authorList>
    </citation>
    <scope>NUCLEOTIDE SEQUENCE [LARGE SCALE GENOMIC DNA]</scope>
    <source>
        <strain evidence="2 3">MAFF 239500</strain>
    </source>
</reference>
<dbReference type="RefSeq" id="XP_049131354.1">
    <property type="nucleotide sequence ID" value="XM_049275397.1"/>
</dbReference>
<evidence type="ECO:0000313" key="3">
    <source>
        <dbReference type="Proteomes" id="UP001055115"/>
    </source>
</evidence>
<dbReference type="Proteomes" id="UP001055115">
    <property type="component" value="Unassembled WGS sequence"/>
</dbReference>
<gene>
    <name evidence="2" type="ORF">ColSpa_09185</name>
</gene>
<evidence type="ECO:0000256" key="1">
    <source>
        <dbReference type="SAM" id="MobiDB-lite"/>
    </source>
</evidence>
<organism evidence="2 3">
    <name type="scientific">Colletotrichum spaethianum</name>
    <dbReference type="NCBI Taxonomy" id="700344"/>
    <lineage>
        <taxon>Eukaryota</taxon>
        <taxon>Fungi</taxon>
        <taxon>Dikarya</taxon>
        <taxon>Ascomycota</taxon>
        <taxon>Pezizomycotina</taxon>
        <taxon>Sordariomycetes</taxon>
        <taxon>Hypocreomycetidae</taxon>
        <taxon>Glomerellales</taxon>
        <taxon>Glomerellaceae</taxon>
        <taxon>Colletotrichum</taxon>
        <taxon>Colletotrichum spaethianum species complex</taxon>
    </lineage>
</organism>
<feature type="region of interest" description="Disordered" evidence="1">
    <location>
        <begin position="22"/>
        <end position="41"/>
    </location>
</feature>
<dbReference type="AlphaFoldDB" id="A0AA37UJ25"/>
<dbReference type="EMBL" id="BQXU01000027">
    <property type="protein sequence ID" value="GKT49004.1"/>
    <property type="molecule type" value="Genomic_DNA"/>
</dbReference>
<sequence>MVARKFLEAAQTDNVKRGIRSILADPNTGQQRPSRQGTQDTVQKVSLARWPQADTLSVPASGLFLLVKAASC</sequence>